<evidence type="ECO:0000256" key="1">
    <source>
        <dbReference type="SAM" id="MobiDB-lite"/>
    </source>
</evidence>
<feature type="region of interest" description="Disordered" evidence="1">
    <location>
        <begin position="273"/>
        <end position="298"/>
    </location>
</feature>
<feature type="compositionally biased region" description="Acidic residues" evidence="1">
    <location>
        <begin position="44"/>
        <end position="71"/>
    </location>
</feature>
<feature type="compositionally biased region" description="Basic residues" evidence="1">
    <location>
        <begin position="274"/>
        <end position="292"/>
    </location>
</feature>
<dbReference type="OrthoDB" id="4847384at2759"/>
<evidence type="ECO:0000313" key="2">
    <source>
        <dbReference type="EMBL" id="TQN73260.1"/>
    </source>
</evidence>
<organism evidence="2 3">
    <name type="scientific">Colletotrichum shisoi</name>
    <dbReference type="NCBI Taxonomy" id="2078593"/>
    <lineage>
        <taxon>Eukaryota</taxon>
        <taxon>Fungi</taxon>
        <taxon>Dikarya</taxon>
        <taxon>Ascomycota</taxon>
        <taxon>Pezizomycotina</taxon>
        <taxon>Sordariomycetes</taxon>
        <taxon>Hypocreomycetidae</taxon>
        <taxon>Glomerellales</taxon>
        <taxon>Glomerellaceae</taxon>
        <taxon>Colletotrichum</taxon>
        <taxon>Colletotrichum destructivum species complex</taxon>
    </lineage>
</organism>
<sequence length="420" mass="47397">MLESRRRKEDGSMNFKTPDGKLVFYDTGAKVTDSRPLWAKESSSEEEDEEEEEEDEDEALEEDMGNPDEETSQWTQRQAIHVLEFQSDEIIAYGTPISLPPDLLFTHILKLTLEHAHPTLPAQIIAKKQQAGHEDLFDNESRVYERLQELQGTAIPRYLGLAKIDGVRAHLLSDIGGAALIEETVPRIELRKLSDMLKLPVGQIGRLGVRLGDLSLLNVHLCGEAVRIVDLEHAQITAEWTAEDEAWHEDQICSLVERIERRKEALAKWEKMATRKGRRELRRAGQRPKPPRAQRAAPVPNKTYYDVSLKIPLPHDDAPQVVSHPKVKHAPTRTRINRLIPRASTPGAKSLFAPEETFGFMPPSPVLKARQSATTSPAASVEQRRDTYLRFGPTTVPRMLPTPFFRLEDAMMVVVTGVVD</sequence>
<name>A0A5Q4C1P1_9PEZI</name>
<feature type="region of interest" description="Disordered" evidence="1">
    <location>
        <begin position="1"/>
        <end position="21"/>
    </location>
</feature>
<feature type="compositionally biased region" description="Basic and acidic residues" evidence="1">
    <location>
        <begin position="1"/>
        <end position="11"/>
    </location>
</feature>
<dbReference type="AlphaFoldDB" id="A0A5Q4C1P1"/>
<proteinExistence type="predicted"/>
<dbReference type="EMBL" id="PUHP01000108">
    <property type="protein sequence ID" value="TQN73260.1"/>
    <property type="molecule type" value="Genomic_DNA"/>
</dbReference>
<gene>
    <name evidence="2" type="ORF">CSHISOI_02223</name>
</gene>
<keyword evidence="3" id="KW-1185">Reference proteome</keyword>
<reference evidence="2 3" key="1">
    <citation type="journal article" date="2019" name="Sci. Rep.">
        <title>Colletotrichum shisoi sp. nov., an anthracnose pathogen of Perilla frutescens in Japan: molecular phylogenetic, morphological and genomic evidence.</title>
        <authorList>
            <person name="Gan P."/>
            <person name="Tsushima A."/>
            <person name="Hiroyama R."/>
            <person name="Narusaka M."/>
            <person name="Takano Y."/>
            <person name="Narusaka Y."/>
            <person name="Kawaradani M."/>
            <person name="Damm U."/>
            <person name="Shirasu K."/>
        </authorList>
    </citation>
    <scope>NUCLEOTIDE SEQUENCE [LARGE SCALE GENOMIC DNA]</scope>
    <source>
        <strain evidence="2 3">PG-2018a</strain>
    </source>
</reference>
<protein>
    <submittedName>
        <fullName evidence="2">Uncharacterized protein</fullName>
    </submittedName>
</protein>
<comment type="caution">
    <text evidence="2">The sequence shown here is derived from an EMBL/GenBank/DDBJ whole genome shotgun (WGS) entry which is preliminary data.</text>
</comment>
<evidence type="ECO:0000313" key="3">
    <source>
        <dbReference type="Proteomes" id="UP000326340"/>
    </source>
</evidence>
<accession>A0A5Q4C1P1</accession>
<feature type="region of interest" description="Disordered" evidence="1">
    <location>
        <begin position="34"/>
        <end position="74"/>
    </location>
</feature>
<dbReference type="Proteomes" id="UP000326340">
    <property type="component" value="Unassembled WGS sequence"/>
</dbReference>